<evidence type="ECO:0000313" key="2">
    <source>
        <dbReference type="EMBL" id="KMS94649.1"/>
    </source>
</evidence>
<feature type="region of interest" description="Disordered" evidence="1">
    <location>
        <begin position="1"/>
        <end position="62"/>
    </location>
</feature>
<dbReference type="InterPro" id="IPR038765">
    <property type="entry name" value="Papain-like_cys_pep_sf"/>
</dbReference>
<proteinExistence type="predicted"/>
<feature type="compositionally biased region" description="Acidic residues" evidence="1">
    <location>
        <begin position="23"/>
        <end position="32"/>
    </location>
</feature>
<protein>
    <submittedName>
        <fullName evidence="2">Uncharacterized protein</fullName>
    </submittedName>
</protein>
<organism evidence="2 3">
    <name type="scientific">Beta vulgaris subsp. vulgaris</name>
    <name type="common">Beet</name>
    <dbReference type="NCBI Taxonomy" id="3555"/>
    <lineage>
        <taxon>Eukaryota</taxon>
        <taxon>Viridiplantae</taxon>
        <taxon>Streptophyta</taxon>
        <taxon>Embryophyta</taxon>
        <taxon>Tracheophyta</taxon>
        <taxon>Spermatophyta</taxon>
        <taxon>Magnoliopsida</taxon>
        <taxon>eudicotyledons</taxon>
        <taxon>Gunneridae</taxon>
        <taxon>Pentapetalae</taxon>
        <taxon>Caryophyllales</taxon>
        <taxon>Chenopodiaceae</taxon>
        <taxon>Betoideae</taxon>
        <taxon>Beta</taxon>
    </lineage>
</organism>
<dbReference type="EMBL" id="KQ091571">
    <property type="protein sequence ID" value="KMS94649.1"/>
    <property type="molecule type" value="Genomic_DNA"/>
</dbReference>
<accession>A0A0J8B0W6</accession>
<keyword evidence="3" id="KW-1185">Reference proteome</keyword>
<dbReference type="Proteomes" id="UP000035740">
    <property type="component" value="Unassembled WGS sequence"/>
</dbReference>
<dbReference type="AlphaFoldDB" id="A0A0J8B0W6"/>
<dbReference type="SUPFAM" id="SSF54001">
    <property type="entry name" value="Cysteine proteinases"/>
    <property type="match status" value="1"/>
</dbReference>
<name>A0A0J8B0W6_BETVV</name>
<feature type="non-terminal residue" evidence="2">
    <location>
        <position position="1"/>
    </location>
</feature>
<dbReference type="Gramene" id="KMS94649">
    <property type="protein sequence ID" value="KMS94649"/>
    <property type="gene ID" value="BVRB_016640"/>
</dbReference>
<evidence type="ECO:0000313" key="3">
    <source>
        <dbReference type="Proteomes" id="UP000035740"/>
    </source>
</evidence>
<sequence>EGWDYDHTSEKSEKVLRVKEPGDDYDDEGLDDLIDRVRAQGVDSNEPKKEEDEAKDIGSSSTPGLQAVLVNNHDIILCRSLQQYNKYLSDLSPEQRLLVSFMSLDIDSEEGKMKNHIMQSELQSDLIVDFDNPHSNYAVQLYKFDLISMPPQGWLTSGVIDGCACMFNRQEEESPSATRRFWFNIMPFNYINWMCAEKVKKVKVDSEIAENEIIWKKLEGTSEYDQKLKEWEEKKKKLVIKDDDLYYNKCKEAISSWVKSFPGNDIREAELCRGFDSFMQGNMRCRDFDHLHHWQTSTLYFPWRSKDNNYDCGVYAIKSMELYDGQNANHFALVDLKRV</sequence>
<gene>
    <name evidence="2" type="ORF">BVRB_016640</name>
</gene>
<feature type="compositionally biased region" description="Basic and acidic residues" evidence="1">
    <location>
        <begin position="1"/>
        <end position="22"/>
    </location>
</feature>
<evidence type="ECO:0000256" key="1">
    <source>
        <dbReference type="SAM" id="MobiDB-lite"/>
    </source>
</evidence>
<feature type="compositionally biased region" description="Basic and acidic residues" evidence="1">
    <location>
        <begin position="45"/>
        <end position="56"/>
    </location>
</feature>
<reference evidence="2 3" key="1">
    <citation type="journal article" date="2014" name="Nature">
        <title>The genome of the recently domesticated crop plant sugar beet (Beta vulgaris).</title>
        <authorList>
            <person name="Dohm J.C."/>
            <person name="Minoche A.E."/>
            <person name="Holtgrawe D."/>
            <person name="Capella-Gutierrez S."/>
            <person name="Zakrzewski F."/>
            <person name="Tafer H."/>
            <person name="Rupp O."/>
            <person name="Sorensen T.R."/>
            <person name="Stracke R."/>
            <person name="Reinhardt R."/>
            <person name="Goesmann A."/>
            <person name="Kraft T."/>
            <person name="Schulz B."/>
            <person name="Stadler P.F."/>
            <person name="Schmidt T."/>
            <person name="Gabaldon T."/>
            <person name="Lehrach H."/>
            <person name="Weisshaar B."/>
            <person name="Himmelbauer H."/>
        </authorList>
    </citation>
    <scope>NUCLEOTIDE SEQUENCE [LARGE SCALE GENOMIC DNA]</scope>
    <source>
        <tissue evidence="2">Taproot</tissue>
    </source>
</reference>